<dbReference type="SUPFAM" id="SSF89895">
    <property type="entry name" value="FYSH domain"/>
    <property type="match status" value="1"/>
</dbReference>
<comment type="caution">
    <text evidence="3">The sequence shown here is derived from an EMBL/GenBank/DDBJ whole genome shotgun (WGS) entry which is preliminary data.</text>
</comment>
<evidence type="ECO:0000313" key="3">
    <source>
        <dbReference type="EMBL" id="KAK2628052.1"/>
    </source>
</evidence>
<dbReference type="PANTHER" id="PTHR10927:SF2">
    <property type="entry name" value="RESTRICTION OF TELOMERE CAPPING PROTEIN 3"/>
    <property type="match status" value="1"/>
</dbReference>
<organism evidence="3 4">
    <name type="scientific">Diplocarpon rosae</name>
    <dbReference type="NCBI Taxonomy" id="946125"/>
    <lineage>
        <taxon>Eukaryota</taxon>
        <taxon>Fungi</taxon>
        <taxon>Dikarya</taxon>
        <taxon>Ascomycota</taxon>
        <taxon>Pezizomycotina</taxon>
        <taxon>Leotiomycetes</taxon>
        <taxon>Helotiales</taxon>
        <taxon>Drepanopezizaceae</taxon>
        <taxon>Diplocarpon</taxon>
    </lineage>
</organism>
<dbReference type="InterPro" id="IPR039100">
    <property type="entry name" value="Sdo1/SBDS-like"/>
</dbReference>
<feature type="domain" description="Ribosome maturation protein SDO1/SBDS N-terminal" evidence="2">
    <location>
        <begin position="8"/>
        <end position="98"/>
    </location>
</feature>
<accession>A0AAD9WDW3</accession>
<dbReference type="Pfam" id="PF01172">
    <property type="entry name" value="SBDS_N"/>
    <property type="match status" value="1"/>
</dbReference>
<evidence type="ECO:0000256" key="1">
    <source>
        <dbReference type="SAM" id="MobiDB-lite"/>
    </source>
</evidence>
<dbReference type="InterPro" id="IPR019783">
    <property type="entry name" value="SDO1/SBDS_N"/>
</dbReference>
<dbReference type="Gene3D" id="3.30.1250.10">
    <property type="entry name" value="Ribosome maturation protein SBDS, N-terminal domain"/>
    <property type="match status" value="1"/>
</dbReference>
<proteinExistence type="predicted"/>
<protein>
    <recommendedName>
        <fullName evidence="2">Ribosome maturation protein SDO1/SBDS N-terminal domain-containing protein</fullName>
    </recommendedName>
</protein>
<evidence type="ECO:0000313" key="4">
    <source>
        <dbReference type="Proteomes" id="UP001285354"/>
    </source>
</evidence>
<dbReference type="EMBL" id="JAUBYV010000003">
    <property type="protein sequence ID" value="KAK2628052.1"/>
    <property type="molecule type" value="Genomic_DNA"/>
</dbReference>
<dbReference type="AlphaFoldDB" id="A0AAD9WDW3"/>
<dbReference type="Proteomes" id="UP001285354">
    <property type="component" value="Unassembled WGS sequence"/>
</dbReference>
<keyword evidence="4" id="KW-1185">Reference proteome</keyword>
<gene>
    <name evidence="3" type="ORF">QTJ16_002698</name>
</gene>
<evidence type="ECO:0000259" key="2">
    <source>
        <dbReference type="Pfam" id="PF01172"/>
    </source>
</evidence>
<reference evidence="3" key="1">
    <citation type="submission" date="2023-06" db="EMBL/GenBank/DDBJ databases">
        <title>Draft genome of Marssonina rosae.</title>
        <authorList>
            <person name="Cheng Q."/>
        </authorList>
    </citation>
    <scope>NUCLEOTIDE SEQUENCE</scope>
    <source>
        <strain evidence="3">R4</strain>
    </source>
</reference>
<name>A0AAD9WDW3_9HELO</name>
<feature type="region of interest" description="Disordered" evidence="1">
    <location>
        <begin position="89"/>
        <end position="114"/>
    </location>
</feature>
<dbReference type="InterPro" id="IPR036786">
    <property type="entry name" value="Ribosome_mat_SBDS_N_sf"/>
</dbReference>
<sequence length="114" mass="12472">MARGEAQQTKVHYKGSHEDFIIFVDDVKSAEAWKTDKSIPLAQVVSSFKVFTTHKHGKQGPLDGASNQILDAEFGTSKEEDVIKLIIEKGTIQETEGPDRSASKNDSMGARSGH</sequence>
<dbReference type="PANTHER" id="PTHR10927">
    <property type="entry name" value="RIBOSOME MATURATION PROTEIN SBDS"/>
    <property type="match status" value="1"/>
</dbReference>